<protein>
    <submittedName>
        <fullName evidence="7">RNA polymerase sigma factor</fullName>
    </submittedName>
</protein>
<dbReference type="InterPro" id="IPR036388">
    <property type="entry name" value="WH-like_DNA-bd_sf"/>
</dbReference>
<dbReference type="Gene3D" id="1.10.10.10">
    <property type="entry name" value="Winged helix-like DNA-binding domain superfamily/Winged helix DNA-binding domain"/>
    <property type="match status" value="1"/>
</dbReference>
<evidence type="ECO:0000256" key="3">
    <source>
        <dbReference type="ARBA" id="ARBA00023082"/>
    </source>
</evidence>
<evidence type="ECO:0000256" key="2">
    <source>
        <dbReference type="ARBA" id="ARBA00023015"/>
    </source>
</evidence>
<dbReference type="Proteomes" id="UP001595904">
    <property type="component" value="Unassembled WGS sequence"/>
</dbReference>
<accession>A0ABV8T3C0</accession>
<evidence type="ECO:0000256" key="1">
    <source>
        <dbReference type="ARBA" id="ARBA00010641"/>
    </source>
</evidence>
<name>A0ABV8T3C0_9GAMM</name>
<proteinExistence type="inferred from homology"/>
<keyword evidence="2" id="KW-0805">Transcription regulation</keyword>
<dbReference type="Gene3D" id="1.10.1740.10">
    <property type="match status" value="1"/>
</dbReference>
<dbReference type="Pfam" id="PF08281">
    <property type="entry name" value="Sigma70_r4_2"/>
    <property type="match status" value="1"/>
</dbReference>
<dbReference type="InterPro" id="IPR013325">
    <property type="entry name" value="RNA_pol_sigma_r2"/>
</dbReference>
<evidence type="ECO:0000259" key="5">
    <source>
        <dbReference type="Pfam" id="PF04542"/>
    </source>
</evidence>
<dbReference type="EMBL" id="JBHSDU010000015">
    <property type="protein sequence ID" value="MFC4314481.1"/>
    <property type="molecule type" value="Genomic_DNA"/>
</dbReference>
<feature type="domain" description="RNA polymerase sigma factor 70 region 4 type 2" evidence="6">
    <location>
        <begin position="105"/>
        <end position="157"/>
    </location>
</feature>
<evidence type="ECO:0000313" key="7">
    <source>
        <dbReference type="EMBL" id="MFC4314481.1"/>
    </source>
</evidence>
<dbReference type="RefSeq" id="WP_380605689.1">
    <property type="nucleotide sequence ID" value="NZ_JBHSDU010000015.1"/>
</dbReference>
<dbReference type="InterPro" id="IPR013324">
    <property type="entry name" value="RNA_pol_sigma_r3/r4-like"/>
</dbReference>
<sequence length="163" mass="18992">MSNTSLLAGWRQRWNRSLFQFLRQRARSSVDVEDLAQETYLRLLRAPDLSGVRNPQAYLLQVARHVMLEWRGQKVPPEALVELDEDTLVDPTAPELELEAQMAQRRLEKALEEMSPVVRAVVLLRLRDDWPCQQIAQQLGLTDRQVKRHLARGYDHLRARMEG</sequence>
<comment type="similarity">
    <text evidence="1">Belongs to the sigma-70 factor family. ECF subfamily.</text>
</comment>
<dbReference type="PANTHER" id="PTHR43133:SF63">
    <property type="entry name" value="RNA POLYMERASE SIGMA FACTOR FECI-RELATED"/>
    <property type="match status" value="1"/>
</dbReference>
<reference evidence="8" key="1">
    <citation type="journal article" date="2019" name="Int. J. Syst. Evol. Microbiol.">
        <title>The Global Catalogue of Microorganisms (GCM) 10K type strain sequencing project: providing services to taxonomists for standard genome sequencing and annotation.</title>
        <authorList>
            <consortium name="The Broad Institute Genomics Platform"/>
            <consortium name="The Broad Institute Genome Sequencing Center for Infectious Disease"/>
            <person name="Wu L."/>
            <person name="Ma J."/>
        </authorList>
    </citation>
    <scope>NUCLEOTIDE SEQUENCE [LARGE SCALE GENOMIC DNA]</scope>
    <source>
        <strain evidence="8">CGMCC 1.10759</strain>
    </source>
</reference>
<dbReference type="NCBIfam" id="TIGR02937">
    <property type="entry name" value="sigma70-ECF"/>
    <property type="match status" value="1"/>
</dbReference>
<keyword evidence="8" id="KW-1185">Reference proteome</keyword>
<dbReference type="InterPro" id="IPR039425">
    <property type="entry name" value="RNA_pol_sigma-70-like"/>
</dbReference>
<dbReference type="Pfam" id="PF04542">
    <property type="entry name" value="Sigma70_r2"/>
    <property type="match status" value="1"/>
</dbReference>
<evidence type="ECO:0000259" key="6">
    <source>
        <dbReference type="Pfam" id="PF08281"/>
    </source>
</evidence>
<gene>
    <name evidence="7" type="ORF">ACFPN2_35775</name>
</gene>
<evidence type="ECO:0000313" key="8">
    <source>
        <dbReference type="Proteomes" id="UP001595904"/>
    </source>
</evidence>
<keyword evidence="3" id="KW-0731">Sigma factor</keyword>
<dbReference type="SUPFAM" id="SSF88659">
    <property type="entry name" value="Sigma3 and sigma4 domains of RNA polymerase sigma factors"/>
    <property type="match status" value="1"/>
</dbReference>
<dbReference type="InterPro" id="IPR013249">
    <property type="entry name" value="RNA_pol_sigma70_r4_t2"/>
</dbReference>
<comment type="caution">
    <text evidence="7">The sequence shown here is derived from an EMBL/GenBank/DDBJ whole genome shotgun (WGS) entry which is preliminary data.</text>
</comment>
<dbReference type="PANTHER" id="PTHR43133">
    <property type="entry name" value="RNA POLYMERASE ECF-TYPE SIGMA FACTO"/>
    <property type="match status" value="1"/>
</dbReference>
<dbReference type="SUPFAM" id="SSF88946">
    <property type="entry name" value="Sigma2 domain of RNA polymerase sigma factors"/>
    <property type="match status" value="1"/>
</dbReference>
<keyword evidence="4" id="KW-0804">Transcription</keyword>
<organism evidence="7 8">
    <name type="scientific">Steroidobacter flavus</name>
    <dbReference type="NCBI Taxonomy" id="1842136"/>
    <lineage>
        <taxon>Bacteria</taxon>
        <taxon>Pseudomonadati</taxon>
        <taxon>Pseudomonadota</taxon>
        <taxon>Gammaproteobacteria</taxon>
        <taxon>Steroidobacterales</taxon>
        <taxon>Steroidobacteraceae</taxon>
        <taxon>Steroidobacter</taxon>
    </lineage>
</organism>
<dbReference type="InterPro" id="IPR014284">
    <property type="entry name" value="RNA_pol_sigma-70_dom"/>
</dbReference>
<evidence type="ECO:0000256" key="4">
    <source>
        <dbReference type="ARBA" id="ARBA00023163"/>
    </source>
</evidence>
<feature type="domain" description="RNA polymerase sigma-70 region 2" evidence="5">
    <location>
        <begin position="13"/>
        <end position="70"/>
    </location>
</feature>
<dbReference type="InterPro" id="IPR007627">
    <property type="entry name" value="RNA_pol_sigma70_r2"/>
</dbReference>